<evidence type="ECO:0000256" key="5">
    <source>
        <dbReference type="PIRSR" id="PIRSR015894-1"/>
    </source>
</evidence>
<dbReference type="InterPro" id="IPR035248">
    <property type="entry name" value="PRMT5_C"/>
</dbReference>
<feature type="active site" description="Proton donor/acceptor" evidence="5">
    <location>
        <position position="414"/>
    </location>
</feature>
<dbReference type="PANTHER" id="PTHR10738:SF0">
    <property type="entry name" value="PROTEIN ARGININE N-METHYLTRANSFERASE 5"/>
    <property type="match status" value="1"/>
</dbReference>
<organism evidence="11 12">
    <name type="scientific">Hermetia illucens</name>
    <name type="common">Black soldier fly</name>
    <dbReference type="NCBI Taxonomy" id="343691"/>
    <lineage>
        <taxon>Eukaryota</taxon>
        <taxon>Metazoa</taxon>
        <taxon>Ecdysozoa</taxon>
        <taxon>Arthropoda</taxon>
        <taxon>Hexapoda</taxon>
        <taxon>Insecta</taxon>
        <taxon>Pterygota</taxon>
        <taxon>Neoptera</taxon>
        <taxon>Endopterygota</taxon>
        <taxon>Diptera</taxon>
        <taxon>Brachycera</taxon>
        <taxon>Stratiomyomorpha</taxon>
        <taxon>Stratiomyidae</taxon>
        <taxon>Hermetiinae</taxon>
        <taxon>Hermetia</taxon>
    </lineage>
</organism>
<dbReference type="PROSITE" id="PS51678">
    <property type="entry name" value="SAM_MT_PRMT"/>
    <property type="match status" value="1"/>
</dbReference>
<dbReference type="Pfam" id="PF05185">
    <property type="entry name" value="PRMT5"/>
    <property type="match status" value="1"/>
</dbReference>
<feature type="active site" description="Proton donor/acceptor" evidence="5">
    <location>
        <position position="423"/>
    </location>
</feature>
<evidence type="ECO:0000259" key="8">
    <source>
        <dbReference type="Pfam" id="PF05185"/>
    </source>
</evidence>
<sequence length="624" mass="71501">MIKTYVCLYQQHATDLPECIDLATNNCYDAVAIPIVNTLFYRELAAQPIKSRHAVFSRSDLILKSTDWLHKVISVLSDNIDCDSPDEEVRRHSEATLIQEMSFAEHLVQHGHMMVRIKSGRTVNFARLISRSIKGTVLAAVPMVDPNYMKQVWRSDCAEDDVEGSAEDTWTWWNKFRTAADFNTKIKLVLELSEDLPSKESLRRWLGEPVECIIVPSHMFVRNKNNYPVLSKAHQEILSKFIGNNTHFIVKASREDGSLRHYAEYIKHLVEKFKVVDPMQGFDDLLEIPLQPLIDDLDSYTYEVFEKDPTKYKFYQDAIELALVDRVPDSKISNKPVIIMVVGAGRGPLVRAALNASANTGRKIKVYIIEKNPNAVVTLTSLVEELWSDKDVQIISCDMRDFTPPEKADILVSELLGSFGDNELSPECLDGAQKHLKPDGISIPCRSTSYVNPVMSSKIYNLVRQVVVDRCTNPREKMHSYSTQAENNYVVYLKNVYHIAEPQALFEFNHPNKDKVIDNSRYKTLTFEVTQDCVLHGFAGYFDTILYKDIVLSTHPQMHSKSLVSWFSMFFPITEPQQLKAGDMLEVNFWRCLSSQKVWYEWSTSHPHMSHVHNHNGRACPIYK</sequence>
<keyword evidence="12" id="KW-1185">Reference proteome</keyword>
<evidence type="ECO:0000256" key="6">
    <source>
        <dbReference type="PIRSR" id="PIRSR015894-2"/>
    </source>
</evidence>
<dbReference type="EMBL" id="LR899009">
    <property type="protein sequence ID" value="CAD7076775.1"/>
    <property type="molecule type" value="Genomic_DNA"/>
</dbReference>
<dbReference type="FunFam" id="2.70.160.11:FF:000003">
    <property type="entry name" value="Protein arginine N-methyltransferase 5"/>
    <property type="match status" value="1"/>
</dbReference>
<dbReference type="PIRSF" id="PIRSF015894">
    <property type="entry name" value="Skb1_MeTrfase"/>
    <property type="match status" value="1"/>
</dbReference>
<feature type="domain" description="PRMT5 TIM barrel" evidence="9">
    <location>
        <begin position="28"/>
        <end position="271"/>
    </location>
</feature>
<keyword evidence="2 4" id="KW-0808">Transferase</keyword>
<dbReference type="FunCoup" id="A0A7R8U9S6">
    <property type="interactions" value="2092"/>
</dbReference>
<evidence type="ECO:0000256" key="4">
    <source>
        <dbReference type="PIRNR" id="PIRNR015894"/>
    </source>
</evidence>
<protein>
    <recommendedName>
        <fullName evidence="4">Protein arginine N-methyltransferase</fullName>
    </recommendedName>
</protein>
<dbReference type="SUPFAM" id="SSF53335">
    <property type="entry name" value="S-adenosyl-L-methionine-dependent methyltransferases"/>
    <property type="match status" value="1"/>
</dbReference>
<dbReference type="GO" id="GO:0005829">
    <property type="term" value="C:cytosol"/>
    <property type="evidence" value="ECO:0007669"/>
    <property type="project" value="TreeGrafter"/>
</dbReference>
<feature type="binding site" evidence="6">
    <location>
        <begin position="311"/>
        <end position="312"/>
    </location>
    <ligand>
        <name>S-adenosyl-L-methionine</name>
        <dbReference type="ChEBI" id="CHEBI:59789"/>
    </ligand>
</feature>
<accession>A0A7R8U9S6</accession>
<reference evidence="11 12" key="1">
    <citation type="submission" date="2020-11" db="EMBL/GenBank/DDBJ databases">
        <authorList>
            <person name="Wallbank WR R."/>
            <person name="Pardo Diaz C."/>
            <person name="Kozak K."/>
            <person name="Martin S."/>
            <person name="Jiggins C."/>
            <person name="Moest M."/>
            <person name="Warren A I."/>
            <person name="Generalovic N T."/>
            <person name="Byers J.R.P. K."/>
            <person name="Montejo-Kovacevich G."/>
            <person name="Yen C E."/>
        </authorList>
    </citation>
    <scope>NUCLEOTIDE SEQUENCE [LARGE SCALE GENOMIC DNA]</scope>
</reference>
<gene>
    <name evidence="11" type="ORF">HERILL_LOCUS172</name>
</gene>
<evidence type="ECO:0000256" key="7">
    <source>
        <dbReference type="PIRSR" id="PIRSR015894-3"/>
    </source>
</evidence>
<feature type="binding site" evidence="6">
    <location>
        <position position="370"/>
    </location>
    <ligand>
        <name>S-adenosyl-L-methionine</name>
        <dbReference type="ChEBI" id="CHEBI:59789"/>
    </ligand>
</feature>
<evidence type="ECO:0000259" key="10">
    <source>
        <dbReference type="Pfam" id="PF17286"/>
    </source>
</evidence>
<dbReference type="InterPro" id="IPR007857">
    <property type="entry name" value="Arg_MeTrfase_PRMT5"/>
</dbReference>
<evidence type="ECO:0000256" key="2">
    <source>
        <dbReference type="ARBA" id="ARBA00022679"/>
    </source>
</evidence>
<feature type="binding site" evidence="6">
    <location>
        <position position="302"/>
    </location>
    <ligand>
        <name>S-adenosyl-L-methionine</name>
        <dbReference type="ChEBI" id="CHEBI:59789"/>
    </ligand>
</feature>
<keyword evidence="3 4" id="KW-0949">S-adenosyl-L-methionine</keyword>
<feature type="domain" description="PRMT5 arginine-N-methyltransferase" evidence="8">
    <location>
        <begin position="280"/>
        <end position="443"/>
    </location>
</feature>
<dbReference type="GO" id="GO:0005634">
    <property type="term" value="C:nucleus"/>
    <property type="evidence" value="ECO:0007669"/>
    <property type="project" value="TreeGrafter"/>
</dbReference>
<dbReference type="GO" id="GO:0032259">
    <property type="term" value="P:methylation"/>
    <property type="evidence" value="ECO:0007669"/>
    <property type="project" value="UniProtKB-KW"/>
</dbReference>
<evidence type="ECO:0000256" key="3">
    <source>
        <dbReference type="ARBA" id="ARBA00022691"/>
    </source>
</evidence>
<comment type="similarity">
    <text evidence="4">Belongs to the class I-like SAM-binding methyltransferase superfamily.</text>
</comment>
<dbReference type="InterPro" id="IPR035075">
    <property type="entry name" value="PRMT5"/>
</dbReference>
<dbReference type="Gene3D" id="3.20.20.150">
    <property type="entry name" value="Divalent-metal-dependent TIM barrel enzymes"/>
    <property type="match status" value="1"/>
</dbReference>
<evidence type="ECO:0000256" key="1">
    <source>
        <dbReference type="ARBA" id="ARBA00022603"/>
    </source>
</evidence>
<dbReference type="InterPro" id="IPR029063">
    <property type="entry name" value="SAM-dependent_MTases_sf"/>
</dbReference>
<evidence type="ECO:0000313" key="11">
    <source>
        <dbReference type="EMBL" id="CAD7076775.1"/>
    </source>
</evidence>
<feature type="domain" description="PRMT5 oligomerisation" evidence="10">
    <location>
        <begin position="447"/>
        <end position="622"/>
    </location>
</feature>
<dbReference type="AlphaFoldDB" id="A0A7R8U9S6"/>
<dbReference type="Pfam" id="PF17286">
    <property type="entry name" value="PRMT5_C"/>
    <property type="match status" value="1"/>
</dbReference>
<dbReference type="InterPro" id="IPR035247">
    <property type="entry name" value="PRMT5_TIM"/>
</dbReference>
<dbReference type="Pfam" id="PF17285">
    <property type="entry name" value="PRMT5_TIM"/>
    <property type="match status" value="1"/>
</dbReference>
<proteinExistence type="inferred from homology"/>
<dbReference type="GO" id="GO:0006355">
    <property type="term" value="P:regulation of DNA-templated transcription"/>
    <property type="evidence" value="ECO:0007669"/>
    <property type="project" value="TreeGrafter"/>
</dbReference>
<dbReference type="OrthoDB" id="1368803at2759"/>
<dbReference type="PANTHER" id="PTHR10738">
    <property type="entry name" value="PROTEIN ARGININE N-METHYLTRANSFERASE 5"/>
    <property type="match status" value="1"/>
</dbReference>
<dbReference type="Gene3D" id="2.70.160.11">
    <property type="entry name" value="Hnrnp arginine n-methyltransferase1"/>
    <property type="match status" value="1"/>
</dbReference>
<keyword evidence="1 4" id="KW-0489">Methyltransferase</keyword>
<dbReference type="Proteomes" id="UP000594454">
    <property type="component" value="Chromosome 1"/>
</dbReference>
<evidence type="ECO:0000313" key="12">
    <source>
        <dbReference type="Proteomes" id="UP000594454"/>
    </source>
</evidence>
<dbReference type="GO" id="GO:0016274">
    <property type="term" value="F:protein-arginine N-methyltransferase activity"/>
    <property type="evidence" value="ECO:0007669"/>
    <property type="project" value="InterPro"/>
</dbReference>
<dbReference type="OMA" id="KIDNTRC"/>
<feature type="binding site" evidence="6">
    <location>
        <begin position="398"/>
        <end position="399"/>
    </location>
    <ligand>
        <name>S-adenosyl-L-methionine</name>
        <dbReference type="ChEBI" id="CHEBI:59789"/>
    </ligand>
</feature>
<name>A0A7R8U9S6_HERIL</name>
<dbReference type="InParanoid" id="A0A7R8U9S6"/>
<feature type="site" description="Critical for specifying symmetric addition of methyl groups" evidence="7">
    <location>
        <position position="305"/>
    </location>
</feature>
<dbReference type="InterPro" id="IPR025799">
    <property type="entry name" value="Arg_MeTrfase"/>
</dbReference>
<dbReference type="Gene3D" id="3.40.50.150">
    <property type="entry name" value="Vaccinia Virus protein VP39"/>
    <property type="match status" value="1"/>
</dbReference>
<evidence type="ECO:0000259" key="9">
    <source>
        <dbReference type="Pfam" id="PF17285"/>
    </source>
</evidence>